<proteinExistence type="predicted"/>
<protein>
    <submittedName>
        <fullName evidence="1">Uncharacterized protein</fullName>
    </submittedName>
</protein>
<dbReference type="Proteomes" id="UP001510562">
    <property type="component" value="Chromosome"/>
</dbReference>
<dbReference type="EMBL" id="CP011970">
    <property type="protein sequence ID" value="AKP44743.1"/>
    <property type="molecule type" value="Genomic_DNA"/>
</dbReference>
<evidence type="ECO:0000313" key="2">
    <source>
        <dbReference type="Proteomes" id="UP001510562"/>
    </source>
</evidence>
<accession>A0ACA7UNP5</accession>
<evidence type="ECO:0000313" key="1">
    <source>
        <dbReference type="EMBL" id="AKP44743.1"/>
    </source>
</evidence>
<reference evidence="1 2" key="1">
    <citation type="journal article" date="2015" name="Genome Announc.">
        <title>Complete Genome Sequence of the Novel Temperate Clostridium difficile Phage phiCDIF1296T.</title>
        <authorList>
            <person name="Wittmann J."/>
            <person name="Riedel T."/>
            <person name="Bunk B."/>
            <person name="Sproer C."/>
            <person name="Gronow S."/>
            <person name="Overmann J."/>
        </authorList>
    </citation>
    <scope>NUCLEOTIDE SEQUENCE [LARGE SCALE GENOMIC DNA]</scope>
    <source>
        <strain evidence="2">ATCC 9689 / DSM 1296 / BCRC 10642 / JCM 1296 / NCIMB 10666 / NCTC 11209 / 90556-M6S</strain>
    </source>
</reference>
<keyword evidence="2" id="KW-1185">Reference proteome</keyword>
<sequence>MSIFNKKYGRNVKITEEEPPSPPPKQPIYNRDNIQYDKEMERKLLDIDRLKIELEKEKKIEEERKKVERVKENEGKEWAWVEGYKCTDKNMKCKEFQYELNKAYSMDGDDINIWNWGFHLCLDLGDVFQYYAPNLSNRFFKVKALVKKADKYKYGKEYGEVTLLSGSVLRGHKINKIAAKEIIFLEELTFDKLKLHIQNSFPEVNTKSKWYAICKLGEQEYYHRMFMNQMKKIRFSDTFSQLLFDECRNYCEILEILNKAIAYSKENLSKDMIIYLLMKDIRK</sequence>
<name>A0ACA7UNP5_CLODI</name>
<organism evidence="1 2">
    <name type="scientific">Clostridioides difficile ATCC 9689 = DSM 1296</name>
    <dbReference type="NCBI Taxonomy" id="1121308"/>
    <lineage>
        <taxon>Bacteria</taxon>
        <taxon>Bacillati</taxon>
        <taxon>Bacillota</taxon>
        <taxon>Clostridia</taxon>
        <taxon>Peptostreptococcales</taxon>
        <taxon>Peptostreptococcaceae</taxon>
        <taxon>Clostridioides</taxon>
    </lineage>
</organism>
<gene>
    <name evidence="1" type="ORF">CDIF1296T_phi069</name>
</gene>